<comment type="caution">
    <text evidence="16">The sequence shown here is derived from an EMBL/GenBank/DDBJ whole genome shotgun (WGS) entry which is preliminary data.</text>
</comment>
<evidence type="ECO:0000259" key="15">
    <source>
        <dbReference type="Pfam" id="PF13639"/>
    </source>
</evidence>
<dbReference type="GO" id="GO:0070936">
    <property type="term" value="P:protein K48-linked ubiquitination"/>
    <property type="evidence" value="ECO:0007669"/>
    <property type="project" value="TreeGrafter"/>
</dbReference>
<evidence type="ECO:0000256" key="11">
    <source>
        <dbReference type="ARBA" id="ARBA00023136"/>
    </source>
</evidence>
<dbReference type="AlphaFoldDB" id="A0A0M8N1N1"/>
<evidence type="ECO:0000256" key="7">
    <source>
        <dbReference type="ARBA" id="ARBA00022679"/>
    </source>
</evidence>
<dbReference type="Gene3D" id="3.30.40.10">
    <property type="entry name" value="Zinc/RING finger domain, C3HC4 (zinc finger)"/>
    <property type="match status" value="1"/>
</dbReference>
<keyword evidence="10" id="KW-0833">Ubl conjugation pathway</keyword>
<evidence type="ECO:0000256" key="3">
    <source>
        <dbReference type="ARBA" id="ARBA00004177"/>
    </source>
</evidence>
<comment type="catalytic activity">
    <reaction evidence="1">
        <text>S-ubiquitinyl-[E2 ubiquitin-conjugating enzyme]-L-cysteine + [acceptor protein]-L-lysine = [E2 ubiquitin-conjugating enzyme]-L-cysteine + N(6)-ubiquitinyl-[acceptor protein]-L-lysine.</text>
        <dbReference type="EC" id="2.3.2.27"/>
    </reaction>
</comment>
<dbReference type="Proteomes" id="UP000053831">
    <property type="component" value="Unassembled WGS sequence"/>
</dbReference>
<dbReference type="Pfam" id="PF13639">
    <property type="entry name" value="zf-RING_2"/>
    <property type="match status" value="1"/>
</dbReference>
<reference evidence="16 17" key="1">
    <citation type="submission" date="2015-07" db="EMBL/GenBank/DDBJ databases">
        <title>The genome of the fungus Escovopsis weberi, a specialized disease agent of ant agriculture.</title>
        <authorList>
            <person name="de Man T.J."/>
            <person name="Stajich J.E."/>
            <person name="Kubicek C.P."/>
            <person name="Chenthamara K."/>
            <person name="Atanasova L."/>
            <person name="Druzhinina I.S."/>
            <person name="Birnbaum S."/>
            <person name="Barribeau S.M."/>
            <person name="Teiling C."/>
            <person name="Suen G."/>
            <person name="Currie C."/>
            <person name="Gerardo N.M."/>
        </authorList>
    </citation>
    <scope>NUCLEOTIDE SEQUENCE [LARGE SCALE GENOMIC DNA]</scope>
</reference>
<evidence type="ECO:0000256" key="1">
    <source>
        <dbReference type="ARBA" id="ARBA00000900"/>
    </source>
</evidence>
<evidence type="ECO:0000256" key="13">
    <source>
        <dbReference type="ARBA" id="ARBA00023288"/>
    </source>
</evidence>
<accession>A0A0M8N1N1</accession>
<dbReference type="InterPro" id="IPR013083">
    <property type="entry name" value="Znf_RING/FYVE/PHD"/>
</dbReference>
<dbReference type="InterPro" id="IPR051878">
    <property type="entry name" value="ZNRF_ubiq-protein_ligase"/>
</dbReference>
<keyword evidence="12" id="KW-0458">Lysosome</keyword>
<feature type="domain" description="RING-type" evidence="15">
    <location>
        <begin position="95"/>
        <end position="128"/>
    </location>
</feature>
<evidence type="ECO:0000313" key="16">
    <source>
        <dbReference type="EMBL" id="KOS18734.1"/>
    </source>
</evidence>
<evidence type="ECO:0000256" key="4">
    <source>
        <dbReference type="ARBA" id="ARBA00004371"/>
    </source>
</evidence>
<evidence type="ECO:0000256" key="6">
    <source>
        <dbReference type="ARBA" id="ARBA00012483"/>
    </source>
</evidence>
<evidence type="ECO:0000256" key="8">
    <source>
        <dbReference type="ARBA" id="ARBA00022707"/>
    </source>
</evidence>
<dbReference type="GO" id="GO:0043161">
    <property type="term" value="P:proteasome-mediated ubiquitin-dependent protein catabolic process"/>
    <property type="evidence" value="ECO:0007669"/>
    <property type="project" value="TreeGrafter"/>
</dbReference>
<dbReference type="EC" id="2.3.2.27" evidence="6"/>
<dbReference type="PANTHER" id="PTHR46661:SF4">
    <property type="entry name" value="RING-TYPE DOMAIN-CONTAINING PROTEIN"/>
    <property type="match status" value="1"/>
</dbReference>
<keyword evidence="13" id="KW-0449">Lipoprotein</keyword>
<evidence type="ECO:0000256" key="14">
    <source>
        <dbReference type="SAM" id="MobiDB-lite"/>
    </source>
</evidence>
<keyword evidence="9" id="KW-0967">Endosome</keyword>
<feature type="compositionally biased region" description="Low complexity" evidence="14">
    <location>
        <begin position="61"/>
        <end position="77"/>
    </location>
</feature>
<evidence type="ECO:0000256" key="5">
    <source>
        <dbReference type="ARBA" id="ARBA00004906"/>
    </source>
</evidence>
<dbReference type="GO" id="GO:0005768">
    <property type="term" value="C:endosome"/>
    <property type="evidence" value="ECO:0007669"/>
    <property type="project" value="UniProtKB-SubCell"/>
</dbReference>
<dbReference type="GO" id="GO:0061630">
    <property type="term" value="F:ubiquitin protein ligase activity"/>
    <property type="evidence" value="ECO:0007669"/>
    <property type="project" value="UniProtKB-EC"/>
</dbReference>
<dbReference type="InterPro" id="IPR001841">
    <property type="entry name" value="Znf_RING"/>
</dbReference>
<dbReference type="PANTHER" id="PTHR46661">
    <property type="entry name" value="E3 UBIQUITIN-PROTEIN LIGASE ZNRF1-LIKE PROTEIN"/>
    <property type="match status" value="1"/>
</dbReference>
<feature type="region of interest" description="Disordered" evidence="14">
    <location>
        <begin position="58"/>
        <end position="78"/>
    </location>
</feature>
<dbReference type="GO" id="GO:0016020">
    <property type="term" value="C:membrane"/>
    <property type="evidence" value="ECO:0007669"/>
    <property type="project" value="UniProtKB-SubCell"/>
</dbReference>
<evidence type="ECO:0000256" key="12">
    <source>
        <dbReference type="ARBA" id="ARBA00023228"/>
    </source>
</evidence>
<dbReference type="SUPFAM" id="SSF57850">
    <property type="entry name" value="RING/U-box"/>
    <property type="match status" value="1"/>
</dbReference>
<dbReference type="EMBL" id="LGSR01000020">
    <property type="protein sequence ID" value="KOS18734.1"/>
    <property type="molecule type" value="Genomic_DNA"/>
</dbReference>
<evidence type="ECO:0000256" key="9">
    <source>
        <dbReference type="ARBA" id="ARBA00022753"/>
    </source>
</evidence>
<evidence type="ECO:0000313" key="17">
    <source>
        <dbReference type="Proteomes" id="UP000053831"/>
    </source>
</evidence>
<evidence type="ECO:0000256" key="2">
    <source>
        <dbReference type="ARBA" id="ARBA00004170"/>
    </source>
</evidence>
<keyword evidence="7" id="KW-0808">Transferase</keyword>
<protein>
    <recommendedName>
        <fullName evidence="6">RING-type E3 ubiquitin transferase</fullName>
        <ecNumber evidence="6">2.3.2.27</ecNumber>
    </recommendedName>
</protein>
<name>A0A0M8N1N1_ESCWE</name>
<keyword evidence="17" id="KW-1185">Reference proteome</keyword>
<comment type="subcellular location">
    <subcellularLocation>
        <location evidence="3">Endosome</location>
    </subcellularLocation>
    <subcellularLocation>
        <location evidence="4">Lysosome</location>
    </subcellularLocation>
    <subcellularLocation>
        <location evidence="2">Membrane</location>
        <topology evidence="2">Peripheral membrane protein</topology>
    </subcellularLocation>
</comment>
<dbReference type="STRING" id="150374.A0A0M8N1N1"/>
<sequence length="129" mass="14187">MGAEASSSRQRALPLRPQIAEEDECPICHLELPSRSLPNFENLREVHITDCILSHSAYGSPRPGAAGGQTPPAAPRRTGMYTYSATEKDCVDDAECTICLEEFVVGVPMARLECLCRFHRTCISAWFSS</sequence>
<proteinExistence type="predicted"/>
<gene>
    <name evidence="16" type="ORF">ESCO_000751</name>
</gene>
<comment type="pathway">
    <text evidence="5">Protein modification; protein ubiquitination.</text>
</comment>
<organism evidence="16 17">
    <name type="scientific">Escovopsis weberi</name>
    <dbReference type="NCBI Taxonomy" id="150374"/>
    <lineage>
        <taxon>Eukaryota</taxon>
        <taxon>Fungi</taxon>
        <taxon>Dikarya</taxon>
        <taxon>Ascomycota</taxon>
        <taxon>Pezizomycotina</taxon>
        <taxon>Sordariomycetes</taxon>
        <taxon>Hypocreomycetidae</taxon>
        <taxon>Hypocreales</taxon>
        <taxon>Hypocreaceae</taxon>
        <taxon>Escovopsis</taxon>
    </lineage>
</organism>
<evidence type="ECO:0000256" key="10">
    <source>
        <dbReference type="ARBA" id="ARBA00022786"/>
    </source>
</evidence>
<keyword evidence="11" id="KW-0472">Membrane</keyword>
<dbReference type="OrthoDB" id="660555at2759"/>
<keyword evidence="8" id="KW-0519">Myristate</keyword>